<dbReference type="Pfam" id="PF14322">
    <property type="entry name" value="SusD-like_3"/>
    <property type="match status" value="1"/>
</dbReference>
<dbReference type="AlphaFoldDB" id="L1NJV9"/>
<evidence type="ECO:0000313" key="4">
    <source>
        <dbReference type="Proteomes" id="UP000010433"/>
    </source>
</evidence>
<dbReference type="Proteomes" id="UP000010433">
    <property type="component" value="Unassembled WGS sequence"/>
</dbReference>
<name>L1NJV9_9BACT</name>
<dbReference type="Gene3D" id="2.20.20.130">
    <property type="match status" value="1"/>
</dbReference>
<organism evidence="3 4">
    <name type="scientific">Hoylesella saccharolytica F0055</name>
    <dbReference type="NCBI Taxonomy" id="1127699"/>
    <lineage>
        <taxon>Bacteria</taxon>
        <taxon>Pseudomonadati</taxon>
        <taxon>Bacteroidota</taxon>
        <taxon>Bacteroidia</taxon>
        <taxon>Bacteroidales</taxon>
        <taxon>Prevotellaceae</taxon>
        <taxon>Hoylesella</taxon>
    </lineage>
</organism>
<dbReference type="Gene3D" id="1.25.40.900">
    <property type="match status" value="1"/>
</dbReference>
<reference evidence="3 4" key="1">
    <citation type="submission" date="2012-05" db="EMBL/GenBank/DDBJ databases">
        <authorList>
            <person name="Weinstock G."/>
            <person name="Sodergren E."/>
            <person name="Lobos E.A."/>
            <person name="Fulton L."/>
            <person name="Fulton R."/>
            <person name="Courtney L."/>
            <person name="Fronick C."/>
            <person name="O'Laughlin M."/>
            <person name="Godfrey J."/>
            <person name="Wilson R.M."/>
            <person name="Miner T."/>
            <person name="Farmer C."/>
            <person name="Delehaunty K."/>
            <person name="Cordes M."/>
            <person name="Minx P."/>
            <person name="Tomlinson C."/>
            <person name="Chen J."/>
            <person name="Wollam A."/>
            <person name="Pepin K.H."/>
            <person name="Bhonagiri V."/>
            <person name="Zhang X."/>
            <person name="Suruliraj S."/>
            <person name="Warren W."/>
            <person name="Mitreva M."/>
            <person name="Mardis E.R."/>
            <person name="Wilson R.K."/>
        </authorList>
    </citation>
    <scope>NUCLEOTIDE SEQUENCE [LARGE SCALE GENOMIC DNA]</scope>
    <source>
        <strain evidence="3 4">F0055</strain>
    </source>
</reference>
<feature type="signal peptide" evidence="1">
    <location>
        <begin position="1"/>
        <end position="20"/>
    </location>
</feature>
<feature type="domain" description="SusD-like N-terminal" evidence="2">
    <location>
        <begin position="100"/>
        <end position="211"/>
    </location>
</feature>
<dbReference type="SUPFAM" id="SSF48452">
    <property type="entry name" value="TPR-like"/>
    <property type="match status" value="1"/>
</dbReference>
<accession>L1NJV9</accession>
<comment type="caution">
    <text evidence="3">The sequence shown here is derived from an EMBL/GenBank/DDBJ whole genome shotgun (WGS) entry which is preliminary data.</text>
</comment>
<dbReference type="STRING" id="1127699.HMPREF9151_00268"/>
<dbReference type="EMBL" id="AMEP01000029">
    <property type="protein sequence ID" value="EKY03626.1"/>
    <property type="molecule type" value="Genomic_DNA"/>
</dbReference>
<dbReference type="OrthoDB" id="727588at2"/>
<dbReference type="InterPro" id="IPR011990">
    <property type="entry name" value="TPR-like_helical_dom_sf"/>
</dbReference>
<proteinExistence type="predicted"/>
<keyword evidence="1" id="KW-0732">Signal</keyword>
<dbReference type="PROSITE" id="PS51257">
    <property type="entry name" value="PROKAR_LIPOPROTEIN"/>
    <property type="match status" value="1"/>
</dbReference>
<evidence type="ECO:0000259" key="2">
    <source>
        <dbReference type="Pfam" id="PF14322"/>
    </source>
</evidence>
<dbReference type="InterPro" id="IPR033985">
    <property type="entry name" value="SusD-like_N"/>
</dbReference>
<protein>
    <recommendedName>
        <fullName evidence="2">SusD-like N-terminal domain-containing protein</fullName>
    </recommendedName>
</protein>
<dbReference type="Gene3D" id="1.25.40.390">
    <property type="match status" value="1"/>
</dbReference>
<evidence type="ECO:0000313" key="3">
    <source>
        <dbReference type="EMBL" id="EKY03626.1"/>
    </source>
</evidence>
<dbReference type="HOGENOM" id="CLU_015553_3_5_10"/>
<dbReference type="PATRIC" id="fig|1127699.3.peg.238"/>
<feature type="chain" id="PRO_5003954516" description="SusD-like N-terminal domain-containing protein" evidence="1">
    <location>
        <begin position="21"/>
        <end position="486"/>
    </location>
</feature>
<keyword evidence="4" id="KW-1185">Reference proteome</keyword>
<gene>
    <name evidence="3" type="ORF">HMPREF9151_00268</name>
</gene>
<sequence>MNKIVNKIFLLSACTLLLTACDNFLDVRPRAEILERKLFVNARGFEDAIYGVYGGLQSKELYGMNLTWGINEVLAQNLYCGSISGVALGKYNYTEDSGVRTMFKDTWTSAYQVIGYANNILDQLQSWNTTSLPLYNYYKGEMFAVRAMLHFDLLRLFAPTEMSSTGIPYVREYSPTVKPFVTVEEDYRLIIADLTEAEKLLKDDENIITYPHRNNNYEKFLNYRETHLNLFAVRALLARVYWMKGDLVHAAQYAEQVIASGAFPLADENEIKDYVAGVLSPKETLFGIYSTSYVATVKSYLYEHTSFFSYNPYYNGSGSGSTYLEPFTEVYKMDINNTEQDRRLDHFKQTTGIAFLLKMVDYYTIEGQTRPNGNNLIKGISLLHSAELYLIAADALLTTQYNKALQYYDKEVQSRGLASLEKQGKTLTADMIYHEYRKEMFGEGQTWYNMKRLKRDIVSNMESRTIPASNTVYVIPIPQEEYEYRP</sequence>
<evidence type="ECO:0000256" key="1">
    <source>
        <dbReference type="SAM" id="SignalP"/>
    </source>
</evidence>
<dbReference type="RefSeq" id="WP_009163443.1">
    <property type="nucleotide sequence ID" value="NZ_KB291029.1"/>
</dbReference>